<feature type="region of interest" description="Disordered" evidence="1">
    <location>
        <begin position="177"/>
        <end position="203"/>
    </location>
</feature>
<feature type="region of interest" description="Disordered" evidence="1">
    <location>
        <begin position="137"/>
        <end position="162"/>
    </location>
</feature>
<protein>
    <submittedName>
        <fullName evidence="2">Uncharacterized protein</fullName>
    </submittedName>
</protein>
<dbReference type="Proteomes" id="UP000254260">
    <property type="component" value="Unassembled WGS sequence"/>
</dbReference>
<dbReference type="RefSeq" id="WP_115292692.1">
    <property type="nucleotide sequence ID" value="NZ_UGUU01000002.1"/>
</dbReference>
<organism evidence="2 3">
    <name type="scientific">Ectopseudomonas mendocina</name>
    <name type="common">Pseudomonas mendocina</name>
    <dbReference type="NCBI Taxonomy" id="300"/>
    <lineage>
        <taxon>Bacteria</taxon>
        <taxon>Pseudomonadati</taxon>
        <taxon>Pseudomonadota</taxon>
        <taxon>Gammaproteobacteria</taxon>
        <taxon>Pseudomonadales</taxon>
        <taxon>Pseudomonadaceae</taxon>
        <taxon>Ectopseudomonas</taxon>
    </lineage>
</organism>
<evidence type="ECO:0000313" key="2">
    <source>
        <dbReference type="EMBL" id="SUE95833.1"/>
    </source>
</evidence>
<evidence type="ECO:0000256" key="1">
    <source>
        <dbReference type="SAM" id="MobiDB-lite"/>
    </source>
</evidence>
<name>A0A379PPA7_ECTME</name>
<reference evidence="2 3" key="1">
    <citation type="submission" date="2018-06" db="EMBL/GenBank/DDBJ databases">
        <authorList>
            <consortium name="Pathogen Informatics"/>
            <person name="Doyle S."/>
        </authorList>
    </citation>
    <scope>NUCLEOTIDE SEQUENCE [LARGE SCALE GENOMIC DNA]</scope>
    <source>
        <strain evidence="2 3">NCTC10899</strain>
    </source>
</reference>
<accession>A0A379PPA7</accession>
<dbReference type="AlphaFoldDB" id="A0A379PPA7"/>
<dbReference type="EMBL" id="UGUU01000002">
    <property type="protein sequence ID" value="SUE95833.1"/>
    <property type="molecule type" value="Genomic_DNA"/>
</dbReference>
<sequence>MSNIQASEDQLYPVEKSMSGKNAFYHFCDVRGNQQSYAVCMHTVKAIEENRVKSDQFIECQRACTHDTCPAKAMRAEERAAGHALYYKERIDVNPANTRSEAEAQANALTVSSGKYDMNNPSYARGWAQVGYKLGKDDPSKPIKHKPAFKNPPAPSPAKKSGYVEEGMADLVNELMKDQPKKAQSPSPTTAIKPMPGETPIEFAKRRAAMLRQASA</sequence>
<evidence type="ECO:0000313" key="3">
    <source>
        <dbReference type="Proteomes" id="UP000254260"/>
    </source>
</evidence>
<gene>
    <name evidence="2" type="ORF">NCTC10899_05074</name>
</gene>
<proteinExistence type="predicted"/>